<sequence length="461" mass="50505">MMTACDGGRRRVYEFNVNEESWTEALGTLSRVWVNKKGVSGVRSGFITAKIEDRDVMLITLPVYTDKAGTGDNGKDKLHLWLTDNTHIVDIGPVSGEDKEDIAASSLLYKSAKSDDNKDELIALYEKKNDGKETSSGMVSVRLTAELERVKDVLKTWKEVDERVSKLCPSGSDARELSTNTPCSSNFNITEGLVGFLSGSFPGNTWKDEYLGVNATINKGTEEATAAVTAATGPLDGVTFRGAWAEWPVGKQGENQLYHFANYNFTLVATVSIDGEPTKGGPIPLMGVKMNEEKGEKRKLMELSYEKEKKWELQCDEKSVKENSRNWEADKSQHVVILLRNGTQGTAYVDGESVGKATCQLENKHPKGISHFYIGGGEGSAGSGEGVSVTVTNVLLYNRPLSSGEITALNTKLFHSKAERCGNRDGWYSCNRGKSTNCAGSRASDYCWRTRSDRRGIVEGT</sequence>
<dbReference type="AlphaFoldDB" id="K2MQ56"/>
<name>K2MQ56_TRYCR</name>
<dbReference type="GO" id="GO:0004308">
    <property type="term" value="F:exo-alpha-sialidase activity"/>
    <property type="evidence" value="ECO:0007669"/>
    <property type="project" value="InterPro"/>
</dbReference>
<dbReference type="Pfam" id="PF22925">
    <property type="entry name" value="TS_C"/>
    <property type="match status" value="1"/>
</dbReference>
<reference evidence="3 4" key="1">
    <citation type="journal article" date="2012" name="BMC Genomics">
        <title>Comparative genomic analysis of human infective Trypanosoma cruzi lineages with the bat-restricted subspecies T. cruzi marinkellei.</title>
        <authorList>
            <person name="Franzen O."/>
            <person name="Talavera-Lopez C."/>
            <person name="Ochaya S."/>
            <person name="Butler C.E."/>
            <person name="Messenger L.A."/>
            <person name="Lewis M.D."/>
            <person name="Llewellyn M.S."/>
            <person name="Marinkelle C.J."/>
            <person name="Tyler K.M."/>
            <person name="Miles M.A."/>
            <person name="Andersson B."/>
        </authorList>
    </citation>
    <scope>NUCLEOTIDE SEQUENCE [LARGE SCALE GENOMIC DNA]</scope>
    <source>
        <strain evidence="3 4">B7</strain>
    </source>
</reference>
<dbReference type="Gene3D" id="2.120.10.10">
    <property type="match status" value="1"/>
</dbReference>
<accession>K2MQ56</accession>
<evidence type="ECO:0000313" key="3">
    <source>
        <dbReference type="EMBL" id="EKF29210.1"/>
    </source>
</evidence>
<dbReference type="Pfam" id="PF13859">
    <property type="entry name" value="BNR_3"/>
    <property type="match status" value="1"/>
</dbReference>
<protein>
    <submittedName>
        <fullName evidence="3">Trans-sialidase, putative</fullName>
    </submittedName>
</protein>
<dbReference type="SUPFAM" id="SSF49899">
    <property type="entry name" value="Concanavalin A-like lectins/glucanases"/>
    <property type="match status" value="1"/>
</dbReference>
<evidence type="ECO:0000259" key="2">
    <source>
        <dbReference type="Pfam" id="PF22925"/>
    </source>
</evidence>
<feature type="domain" description="Sialidase" evidence="1">
    <location>
        <begin position="1"/>
        <end position="126"/>
    </location>
</feature>
<gene>
    <name evidence="3" type="ORF">MOQ_007017</name>
</gene>
<dbReference type="SUPFAM" id="SSF50939">
    <property type="entry name" value="Sialidases"/>
    <property type="match status" value="1"/>
</dbReference>
<evidence type="ECO:0000259" key="1">
    <source>
        <dbReference type="Pfam" id="PF13859"/>
    </source>
</evidence>
<dbReference type="InterPro" id="IPR013320">
    <property type="entry name" value="ConA-like_dom_sf"/>
</dbReference>
<dbReference type="Gene3D" id="2.60.120.200">
    <property type="match status" value="1"/>
</dbReference>
<dbReference type="InterPro" id="IPR055239">
    <property type="entry name" value="TS_C"/>
</dbReference>
<evidence type="ECO:0000313" key="4">
    <source>
        <dbReference type="Proteomes" id="UP000007350"/>
    </source>
</evidence>
<dbReference type="EMBL" id="AHKC01013809">
    <property type="protein sequence ID" value="EKF29210.1"/>
    <property type="molecule type" value="Genomic_DNA"/>
</dbReference>
<comment type="caution">
    <text evidence="3">The sequence shown here is derived from an EMBL/GenBank/DDBJ whole genome shotgun (WGS) entry which is preliminary data.</text>
</comment>
<organism evidence="3 4">
    <name type="scientific">Trypanosoma cruzi marinkellei</name>
    <dbReference type="NCBI Taxonomy" id="85056"/>
    <lineage>
        <taxon>Eukaryota</taxon>
        <taxon>Discoba</taxon>
        <taxon>Euglenozoa</taxon>
        <taxon>Kinetoplastea</taxon>
        <taxon>Metakinetoplastina</taxon>
        <taxon>Trypanosomatida</taxon>
        <taxon>Trypanosomatidae</taxon>
        <taxon>Trypanosoma</taxon>
        <taxon>Schizotrypanum</taxon>
    </lineage>
</organism>
<dbReference type="InterPro" id="IPR036278">
    <property type="entry name" value="Sialidase_sf"/>
</dbReference>
<dbReference type="InterPro" id="IPR011040">
    <property type="entry name" value="Sialidase"/>
</dbReference>
<dbReference type="PRINTS" id="PR01803">
    <property type="entry name" value="TCSIALIDASE"/>
</dbReference>
<dbReference type="CDD" id="cd15482">
    <property type="entry name" value="Sialidase_non-viral"/>
    <property type="match status" value="1"/>
</dbReference>
<dbReference type="Proteomes" id="UP000007350">
    <property type="component" value="Unassembled WGS sequence"/>
</dbReference>
<dbReference type="InterPro" id="IPR008377">
    <property type="entry name" value="Sialidase_trypan"/>
</dbReference>
<keyword evidence="4" id="KW-1185">Reference proteome</keyword>
<proteinExistence type="predicted"/>
<feature type="domain" description="Trans-sialidase C-terminal" evidence="2">
    <location>
        <begin position="189"/>
        <end position="403"/>
    </location>
</feature>